<feature type="domain" description="HTH gntR-type" evidence="4">
    <location>
        <begin position="11"/>
        <end position="79"/>
    </location>
</feature>
<keyword evidence="6" id="KW-1185">Reference proteome</keyword>
<dbReference type="RefSeq" id="WP_209459295.1">
    <property type="nucleotide sequence ID" value="NZ_JAGGKC010000011.1"/>
</dbReference>
<dbReference type="SUPFAM" id="SSF46785">
    <property type="entry name" value="Winged helix' DNA-binding domain"/>
    <property type="match status" value="1"/>
</dbReference>
<keyword evidence="1" id="KW-0805">Transcription regulation</keyword>
<organism evidence="5 6">
    <name type="scientific">Youngiibacter multivorans</name>
    <dbReference type="NCBI Taxonomy" id="937251"/>
    <lineage>
        <taxon>Bacteria</taxon>
        <taxon>Bacillati</taxon>
        <taxon>Bacillota</taxon>
        <taxon>Clostridia</taxon>
        <taxon>Eubacteriales</taxon>
        <taxon>Clostridiaceae</taxon>
        <taxon>Youngiibacter</taxon>
    </lineage>
</organism>
<dbReference type="InterPro" id="IPR000524">
    <property type="entry name" value="Tscrpt_reg_HTH_GntR"/>
</dbReference>
<evidence type="ECO:0000256" key="2">
    <source>
        <dbReference type="ARBA" id="ARBA00023125"/>
    </source>
</evidence>
<evidence type="ECO:0000256" key="3">
    <source>
        <dbReference type="ARBA" id="ARBA00023163"/>
    </source>
</evidence>
<comment type="caution">
    <text evidence="5">The sequence shown here is derived from an EMBL/GenBank/DDBJ whole genome shotgun (WGS) entry which is preliminary data.</text>
</comment>
<keyword evidence="3" id="KW-0804">Transcription</keyword>
<reference evidence="5 6" key="1">
    <citation type="submission" date="2021-03" db="EMBL/GenBank/DDBJ databases">
        <title>Genomic Encyclopedia of Type Strains, Phase IV (KMG-IV): sequencing the most valuable type-strain genomes for metagenomic binning, comparative biology and taxonomic classification.</title>
        <authorList>
            <person name="Goeker M."/>
        </authorList>
    </citation>
    <scope>NUCLEOTIDE SEQUENCE [LARGE SCALE GENOMIC DNA]</scope>
    <source>
        <strain evidence="5 6">DSM 6139</strain>
    </source>
</reference>
<dbReference type="InterPro" id="IPR036388">
    <property type="entry name" value="WH-like_DNA-bd_sf"/>
</dbReference>
<dbReference type="InterPro" id="IPR036390">
    <property type="entry name" value="WH_DNA-bd_sf"/>
</dbReference>
<dbReference type="SMART" id="SM00345">
    <property type="entry name" value="HTH_GNTR"/>
    <property type="match status" value="1"/>
</dbReference>
<keyword evidence="2 5" id="KW-0238">DNA-binding</keyword>
<evidence type="ECO:0000259" key="4">
    <source>
        <dbReference type="PROSITE" id="PS50949"/>
    </source>
</evidence>
<dbReference type="Pfam" id="PF00392">
    <property type="entry name" value="GntR"/>
    <property type="match status" value="1"/>
</dbReference>
<dbReference type="CDD" id="cd07377">
    <property type="entry name" value="WHTH_GntR"/>
    <property type="match status" value="1"/>
</dbReference>
<accession>A0ABS4G3F2</accession>
<evidence type="ECO:0000313" key="6">
    <source>
        <dbReference type="Proteomes" id="UP001519271"/>
    </source>
</evidence>
<dbReference type="PRINTS" id="PR00035">
    <property type="entry name" value="HTHGNTR"/>
</dbReference>
<dbReference type="Proteomes" id="UP001519271">
    <property type="component" value="Unassembled WGS sequence"/>
</dbReference>
<dbReference type="PANTHER" id="PTHR38445:SF9">
    <property type="entry name" value="HTH-TYPE TRANSCRIPTIONAL REPRESSOR YTRA"/>
    <property type="match status" value="1"/>
</dbReference>
<dbReference type="GO" id="GO:0003677">
    <property type="term" value="F:DNA binding"/>
    <property type="evidence" value="ECO:0007669"/>
    <property type="project" value="UniProtKB-KW"/>
</dbReference>
<sequence length="320" mass="36043">MNITLNKNNGKPLYKQLYDQVSELIKKRELEAGYRMPAERDLSLELGVSRNTVSSAYRELEASGLLTSRQGKGTFVSDDAAGYGRDRYLNLHRLLDQAIDEAAALGVDEKSLSVMLDDRIRVRTNGLSGARSVFLECNIEQAKFFARELTELTRIPCQPLTISDLETMDDETARKLREASVVIATFNHVREVVDLVGSFGKEVLGIAINPDLETIVRIARYPDSKRFGFLCISDQFMQKTRQALESAGLGYLSIEFSNTRDEDEVRKLVEDSEVLIVSPGRVKDIEKYNIDGKEIIEFQYNLDEGSVKALKSKLIEQSLM</sequence>
<protein>
    <submittedName>
        <fullName evidence="5">DNA-binding transcriptional regulator YhcF (GntR family)</fullName>
    </submittedName>
</protein>
<evidence type="ECO:0000256" key="1">
    <source>
        <dbReference type="ARBA" id="ARBA00023015"/>
    </source>
</evidence>
<gene>
    <name evidence="5" type="ORF">J2Z34_001562</name>
</gene>
<dbReference type="PANTHER" id="PTHR38445">
    <property type="entry name" value="HTH-TYPE TRANSCRIPTIONAL REPRESSOR YTRA"/>
    <property type="match status" value="1"/>
</dbReference>
<dbReference type="Gene3D" id="1.10.10.10">
    <property type="entry name" value="Winged helix-like DNA-binding domain superfamily/Winged helix DNA-binding domain"/>
    <property type="match status" value="1"/>
</dbReference>
<name>A0ABS4G3F2_9CLOT</name>
<evidence type="ECO:0000313" key="5">
    <source>
        <dbReference type="EMBL" id="MBP1919075.1"/>
    </source>
</evidence>
<proteinExistence type="predicted"/>
<dbReference type="EMBL" id="JAGGKC010000011">
    <property type="protein sequence ID" value="MBP1919075.1"/>
    <property type="molecule type" value="Genomic_DNA"/>
</dbReference>
<dbReference type="PROSITE" id="PS50949">
    <property type="entry name" value="HTH_GNTR"/>
    <property type="match status" value="1"/>
</dbReference>